<dbReference type="Proteomes" id="UP000266016">
    <property type="component" value="Unassembled WGS sequence"/>
</dbReference>
<dbReference type="InterPro" id="IPR020355">
    <property type="entry name" value="Uncharacterised_YhcU"/>
</dbReference>
<protein>
    <recommendedName>
        <fullName evidence="3">YhcU family protein</fullName>
    </recommendedName>
</protein>
<evidence type="ECO:0000313" key="1">
    <source>
        <dbReference type="EMBL" id="RID86051.1"/>
    </source>
</evidence>
<name>A0A398B976_9BACI</name>
<accession>A0A398B976</accession>
<organism evidence="1 2">
    <name type="scientific">Peribacillus asahii</name>
    <dbReference type="NCBI Taxonomy" id="228899"/>
    <lineage>
        <taxon>Bacteria</taxon>
        <taxon>Bacillati</taxon>
        <taxon>Bacillota</taxon>
        <taxon>Bacilli</taxon>
        <taxon>Bacillales</taxon>
        <taxon>Bacillaceae</taxon>
        <taxon>Peribacillus</taxon>
    </lineage>
</organism>
<comment type="caution">
    <text evidence="1">The sequence shown here is derived from an EMBL/GenBank/DDBJ whole genome shotgun (WGS) entry which is preliminary data.</text>
</comment>
<sequence length="138" mass="16279">MKIVLSSTVEQEQEIANLVSYFYNSVFPKFFTEEEIRHFQEIGVLQVNKSDFPYSGTLRAAFQVITCLQVMIVILEKKEQDASSVNSELVKQFEQNITLLNEYGIFFPFYYKHFNRIQKESSENTNMMYTQPDNEFLI</sequence>
<evidence type="ECO:0000313" key="2">
    <source>
        <dbReference type="Proteomes" id="UP000266016"/>
    </source>
</evidence>
<keyword evidence="2" id="KW-1185">Reference proteome</keyword>
<dbReference type="RefSeq" id="WP_119116989.1">
    <property type="nucleotide sequence ID" value="NZ_QWVS01000016.1"/>
</dbReference>
<dbReference type="EMBL" id="QWVS01000016">
    <property type="protein sequence ID" value="RID86051.1"/>
    <property type="molecule type" value="Genomic_DNA"/>
</dbReference>
<reference evidence="1 2" key="1">
    <citation type="submission" date="2018-08" db="EMBL/GenBank/DDBJ databases">
        <title>Bacillus jemisoniae sp. nov., Bacillus chryseoplanitiae sp. nov., Bacillus resnikiae sp. nov., and Bacillus frankliniae sp. nov., isolated from Viking spacecraft and associated surfaces.</title>
        <authorList>
            <person name="Seuylemezian A."/>
            <person name="Vaishampayan P."/>
        </authorList>
    </citation>
    <scope>NUCLEOTIDE SEQUENCE [LARGE SCALE GENOMIC DNA]</scope>
    <source>
        <strain evidence="1 2">MA001</strain>
    </source>
</reference>
<gene>
    <name evidence="1" type="ORF">D1953_09720</name>
</gene>
<dbReference type="Pfam" id="PF17326">
    <property type="entry name" value="DUF5365"/>
    <property type="match status" value="1"/>
</dbReference>
<dbReference type="AlphaFoldDB" id="A0A398B976"/>
<proteinExistence type="predicted"/>
<evidence type="ECO:0008006" key="3">
    <source>
        <dbReference type="Google" id="ProtNLM"/>
    </source>
</evidence>